<keyword evidence="4 6" id="KW-0067">ATP-binding</keyword>
<sequence length="491" mass="57936">MRKEILRMERVTYKEADMTRLEDFNLQIYEGEIMGMLPFNGQGMADLLKLLQVNLPLYDGYIYYNGEQVNSWKESSGTHNRIGVIQAQSSLVESMTIADNVFVLRQGFRQEVIHEELLNRQLQPFLKEIGMEMTAETKVERLTVFQRVIVELLRSVVAGNHLIVLEEIGALISDRELEYLHQILHHYAEKGFSFLYISPHFEEENNFCDRIAFLTNGRIWKVIPKEMMKNQTWEIYDYNHYNMEYNQMVRFHLEKRELEEKTQEIYTTWRSFSETMGKKLEFPIYRGEYLAVQIHENTILQEIIEKLQTDTVKDEKAAVIQESPTVSMIFHGLSYMDNLCMSLSRRMGNIWKTSSIRGSIRREYESLLGEEVFDMKVEDLSERQKYQLIYSRVMLQNPQIVYCIKPFKGADLAHRIHIWKLLEMLLDRGITVVDISLNLSDSLSLADRLLMIEHDGTVREIPKEDFAFVPRNVPWRTFYRGSKTQGAYHKK</sequence>
<keyword evidence="1" id="KW-0813">Transport</keyword>
<dbReference type="PROSITE" id="PS50893">
    <property type="entry name" value="ABC_TRANSPORTER_2"/>
    <property type="match status" value="2"/>
</dbReference>
<dbReference type="InterPro" id="IPR050107">
    <property type="entry name" value="ABC_carbohydrate_import_ATPase"/>
</dbReference>
<keyword evidence="7" id="KW-1185">Reference proteome</keyword>
<dbReference type="GO" id="GO:0005524">
    <property type="term" value="F:ATP binding"/>
    <property type="evidence" value="ECO:0007669"/>
    <property type="project" value="UniProtKB-KW"/>
</dbReference>
<keyword evidence="2" id="KW-0677">Repeat</keyword>
<name>A0ABR7NEI8_9FIRM</name>
<dbReference type="RefSeq" id="WP_249309579.1">
    <property type="nucleotide sequence ID" value="NZ_JACRSZ010000015.1"/>
</dbReference>
<evidence type="ECO:0000256" key="2">
    <source>
        <dbReference type="ARBA" id="ARBA00022737"/>
    </source>
</evidence>
<accession>A0ABR7NEI8</accession>
<evidence type="ECO:0000313" key="7">
    <source>
        <dbReference type="Proteomes" id="UP000657421"/>
    </source>
</evidence>
<proteinExistence type="predicted"/>
<evidence type="ECO:0000256" key="3">
    <source>
        <dbReference type="ARBA" id="ARBA00022741"/>
    </source>
</evidence>
<organism evidence="6 7">
    <name type="scientific">Jingyaoa shaoxingensis</name>
    <dbReference type="NCBI Taxonomy" id="2763671"/>
    <lineage>
        <taxon>Bacteria</taxon>
        <taxon>Bacillati</taxon>
        <taxon>Bacillota</taxon>
        <taxon>Clostridia</taxon>
        <taxon>Lachnospirales</taxon>
        <taxon>Lachnospiraceae</taxon>
        <taxon>Jingyaoa</taxon>
    </lineage>
</organism>
<dbReference type="InterPro" id="IPR003439">
    <property type="entry name" value="ABC_transporter-like_ATP-bd"/>
</dbReference>
<keyword evidence="3" id="KW-0547">Nucleotide-binding</keyword>
<evidence type="ECO:0000256" key="1">
    <source>
        <dbReference type="ARBA" id="ARBA00022448"/>
    </source>
</evidence>
<dbReference type="Proteomes" id="UP000657421">
    <property type="component" value="Unassembled WGS sequence"/>
</dbReference>
<dbReference type="InterPro" id="IPR027417">
    <property type="entry name" value="P-loop_NTPase"/>
</dbReference>
<dbReference type="Pfam" id="PF00005">
    <property type="entry name" value="ABC_tran"/>
    <property type="match status" value="1"/>
</dbReference>
<dbReference type="EMBL" id="JACRSZ010000015">
    <property type="protein sequence ID" value="MBC8574078.1"/>
    <property type="molecule type" value="Genomic_DNA"/>
</dbReference>
<dbReference type="Gene3D" id="3.40.50.300">
    <property type="entry name" value="P-loop containing nucleotide triphosphate hydrolases"/>
    <property type="match status" value="2"/>
</dbReference>
<dbReference type="SUPFAM" id="SSF52540">
    <property type="entry name" value="P-loop containing nucleoside triphosphate hydrolases"/>
    <property type="match status" value="2"/>
</dbReference>
<evidence type="ECO:0000313" key="6">
    <source>
        <dbReference type="EMBL" id="MBC8574078.1"/>
    </source>
</evidence>
<protein>
    <submittedName>
        <fullName evidence="6">ATP-binding cassette domain-containing protein</fullName>
    </submittedName>
</protein>
<dbReference type="PANTHER" id="PTHR43790:SF9">
    <property type="entry name" value="GALACTOFURANOSE TRANSPORTER ATP-BINDING PROTEIN YTFR"/>
    <property type="match status" value="1"/>
</dbReference>
<comment type="caution">
    <text evidence="6">The sequence shown here is derived from an EMBL/GenBank/DDBJ whole genome shotgun (WGS) entry which is preliminary data.</text>
</comment>
<evidence type="ECO:0000256" key="4">
    <source>
        <dbReference type="ARBA" id="ARBA00022840"/>
    </source>
</evidence>
<reference evidence="6 7" key="1">
    <citation type="submission" date="2020-08" db="EMBL/GenBank/DDBJ databases">
        <title>Genome public.</title>
        <authorList>
            <person name="Liu C."/>
            <person name="Sun Q."/>
        </authorList>
    </citation>
    <scope>NUCLEOTIDE SEQUENCE [LARGE SCALE GENOMIC DNA]</scope>
    <source>
        <strain evidence="6 7">NSJ-46</strain>
    </source>
</reference>
<evidence type="ECO:0000259" key="5">
    <source>
        <dbReference type="PROSITE" id="PS50893"/>
    </source>
</evidence>
<feature type="domain" description="ABC transporter" evidence="5">
    <location>
        <begin position="6"/>
        <end position="241"/>
    </location>
</feature>
<feature type="domain" description="ABC transporter" evidence="5">
    <location>
        <begin position="260"/>
        <end position="479"/>
    </location>
</feature>
<dbReference type="PANTHER" id="PTHR43790">
    <property type="entry name" value="CARBOHYDRATE TRANSPORT ATP-BINDING PROTEIN MG119-RELATED"/>
    <property type="match status" value="1"/>
</dbReference>
<gene>
    <name evidence="6" type="ORF">H8716_13455</name>
</gene>